<dbReference type="Proteomes" id="UP000515789">
    <property type="component" value="Chromosome"/>
</dbReference>
<dbReference type="InterPro" id="IPR029063">
    <property type="entry name" value="SAM-dependent_MTases_sf"/>
</dbReference>
<dbReference type="GO" id="GO:0006298">
    <property type="term" value="P:mismatch repair"/>
    <property type="evidence" value="ECO:0007669"/>
    <property type="project" value="TreeGrafter"/>
</dbReference>
<dbReference type="GO" id="GO:0043565">
    <property type="term" value="F:sequence-specific DNA binding"/>
    <property type="evidence" value="ECO:0007669"/>
    <property type="project" value="TreeGrafter"/>
</dbReference>
<dbReference type="GeneID" id="75053839"/>
<dbReference type="PRINTS" id="PR00505">
    <property type="entry name" value="D12N6MTFRASE"/>
</dbReference>
<reference evidence="4 5" key="1">
    <citation type="submission" date="2019-04" db="EMBL/GenBank/DDBJ databases">
        <authorList>
            <person name="Schori C."/>
            <person name="Ahrens C."/>
        </authorList>
    </citation>
    <scope>NUCLEOTIDE SEQUENCE [LARGE SCALE GENOMIC DNA]</scope>
    <source>
        <strain evidence="4 5">DSM 2950</strain>
    </source>
</reference>
<dbReference type="PANTHER" id="PTHR30481">
    <property type="entry name" value="DNA ADENINE METHYLASE"/>
    <property type="match status" value="1"/>
</dbReference>
<dbReference type="SUPFAM" id="SSF53335">
    <property type="entry name" value="S-adenosyl-L-methionine-dependent methyltransferases"/>
    <property type="match status" value="1"/>
</dbReference>
<dbReference type="RefSeq" id="WP_018596624.1">
    <property type="nucleotide sequence ID" value="NZ_CABLBP010000031.1"/>
</dbReference>
<dbReference type="GO" id="GO:0032259">
    <property type="term" value="P:methylation"/>
    <property type="evidence" value="ECO:0007669"/>
    <property type="project" value="UniProtKB-KW"/>
</dbReference>
<dbReference type="Gene3D" id="3.40.50.150">
    <property type="entry name" value="Vaccinia Virus protein VP39"/>
    <property type="match status" value="2"/>
</dbReference>
<sequence length="269" mass="31171">MKAILKYPGAKNRIADWICSYIPPHDVYVEVFAGSLAVLLNKERSHIETVNDIDGDIVNFFRVLRDFPEELSRAILLTPFSRDEYKAAFERSYDQVERARRYCVRCWQGFGNSQLYNNGFKSGQQRKSPNPAAAWMGLPEVMMQAAMRLRGVQIENLTALEIIKRYDTPDVFLYLDPPYLPGTRKGHLYKYEMLETEHKELLKAVISHPGKIMISGYDNDLYNNMLVGWRKESIKTQAEGGLKRTETLWMNYRDSQMSIFDIPEVLPDV</sequence>
<dbReference type="InterPro" id="IPR012327">
    <property type="entry name" value="MeTrfase_D12"/>
</dbReference>
<evidence type="ECO:0000256" key="3">
    <source>
        <dbReference type="ARBA" id="ARBA00022691"/>
    </source>
</evidence>
<gene>
    <name evidence="4" type="ORF">E5259_25605</name>
</gene>
<keyword evidence="2" id="KW-0808">Transferase</keyword>
<name>A0A7G5N1E0_9FIRM</name>
<keyword evidence="1 4" id="KW-0489">Methyltransferase</keyword>
<evidence type="ECO:0000313" key="5">
    <source>
        <dbReference type="Proteomes" id="UP000515789"/>
    </source>
</evidence>
<dbReference type="GO" id="GO:1904047">
    <property type="term" value="F:S-adenosyl-L-methionine binding"/>
    <property type="evidence" value="ECO:0007669"/>
    <property type="project" value="TreeGrafter"/>
</dbReference>
<evidence type="ECO:0000256" key="1">
    <source>
        <dbReference type="ARBA" id="ARBA00022603"/>
    </source>
</evidence>
<dbReference type="GO" id="GO:0009007">
    <property type="term" value="F:site-specific DNA-methyltransferase (adenine-specific) activity"/>
    <property type="evidence" value="ECO:0007669"/>
    <property type="project" value="UniProtKB-EC"/>
</dbReference>
<dbReference type="REBASE" id="440558">
    <property type="entry name" value="M.Bpr2950ORF25605P"/>
</dbReference>
<accession>A0A7G5N1E0</accession>
<protein>
    <submittedName>
        <fullName evidence="4">DNA adenine methylase</fullName>
    </submittedName>
</protein>
<dbReference type="InterPro" id="IPR012263">
    <property type="entry name" value="M_m6A_EcoRV"/>
</dbReference>
<dbReference type="EMBL" id="CP039126">
    <property type="protein sequence ID" value="QMW80683.1"/>
    <property type="molecule type" value="Genomic_DNA"/>
</dbReference>
<dbReference type="GO" id="GO:0009307">
    <property type="term" value="P:DNA restriction-modification system"/>
    <property type="evidence" value="ECO:0007669"/>
    <property type="project" value="InterPro"/>
</dbReference>
<evidence type="ECO:0000313" key="4">
    <source>
        <dbReference type="EMBL" id="QMW80683.1"/>
    </source>
</evidence>
<dbReference type="AlphaFoldDB" id="A0A7G5N1E0"/>
<proteinExistence type="predicted"/>
<evidence type="ECO:0000256" key="2">
    <source>
        <dbReference type="ARBA" id="ARBA00022679"/>
    </source>
</evidence>
<organism evidence="4 5">
    <name type="scientific">Blautia producta</name>
    <dbReference type="NCBI Taxonomy" id="33035"/>
    <lineage>
        <taxon>Bacteria</taxon>
        <taxon>Bacillati</taxon>
        <taxon>Bacillota</taxon>
        <taxon>Clostridia</taxon>
        <taxon>Lachnospirales</taxon>
        <taxon>Lachnospiraceae</taxon>
        <taxon>Blautia</taxon>
    </lineage>
</organism>
<dbReference type="PANTHER" id="PTHR30481:SF4">
    <property type="entry name" value="SITE-SPECIFIC DNA-METHYLTRANSFERASE (ADENINE-SPECIFIC)"/>
    <property type="match status" value="1"/>
</dbReference>
<dbReference type="Pfam" id="PF02086">
    <property type="entry name" value="MethyltransfD12"/>
    <property type="match status" value="1"/>
</dbReference>
<dbReference type="PIRSF" id="PIRSF000398">
    <property type="entry name" value="M_m6A_EcoRV"/>
    <property type="match status" value="1"/>
</dbReference>
<keyword evidence="3" id="KW-0949">S-adenosyl-L-methionine</keyword>